<keyword evidence="1" id="KW-0227">DNA damage</keyword>
<dbReference type="InterPro" id="IPR027417">
    <property type="entry name" value="P-loop_NTPase"/>
</dbReference>
<sequence length="2453" mass="273579">MEIGRALARFTIPDIISLLDGLAAPSRADKRRRDRLITFVRGLPLVVQQRLRELMHEERAPKRRRLEDGQALPVISALSIITRDSTAVHTGDVQALIDGPFLTVAPTSTIHDCITRFIDATSNAALKKGVCFVCARKLFVRDLVEADPEDLPNRHLLRPTHPHPAHDLVGDMLLHGPALRRPPPHFVCLECRAQLSTARIPPLALANNLWVGQTPLELKILNLAERLLVGLYFPAVYVVKLFPKTRLNLKEETLASGVRGNVSTYRLATNEIADMIAGKCMPRPLGILSAIVGVTFVGFKNLPLRILSDLFTVRRERVYQALLWLKCHNPLYSDIEISAERLNTLPECDVPDEIALNVRYSIDQSIVLREHAGYVPPDADEEPVVGLHDTDDDAPHAEERDNNADTNLPAHMFDHLGPASPQLPNEAPRDYDPAVIPLQAHGSIDVAGDSVSDKQLFSAAIDNLLPPHARRYNVRPSSEFINEYPRTRGEEGTDDVKQRTTGGAANANHLLGCFPVLFPYGMGGVEVDRTVVVTYEQHIRWALQYDDGRFRKDLYFMFLAFGVLQKRSLARSSTLQVRRSAFIQNQLAFQRLNVGDFVIASQEEENHRPISNPVIRSLRNHMTAVRARVDGTDESRIGIRAQVWGMTLRFNPPTIWATLNMADTSDPIAQVLAGEEIDLDHFCQTAGTDSEGRSAIMAKDPFASAEFFHVCVCIVLRELLGITANPHGNIKRRPGILGDVNGYIGTVEAQARGTLHLHILIWLRGAPVARVMKAALETEAFREKVKRFIAANIRAHIHGTTGTGVMKLPVEFNIAYSRPEDPRLPFYEERAAAMERRVARAQQVHDCKPYTCQRVKNGLLICKRRAPWTTADDDWVTQNGEWGPKRLYGFLNAWNPPLLQTLRCNQDMKIITNGAETKDITFYITLYIAKRQVQAANASALLAKGFAYKERRAEKPRTMHDVNKRMLQRCVNMLSRQHEFSGPEAVSYLMNWGDRFISHTFVRIYWDQITSQIRRAFPHVLGTQFATGLLSTMVAAVVDQEKDLHLTLTRNDNGVFVLRDQLKEYTDRGEQLALMNFYDYFCCTYDGPDLPPPPPQQAHAALRSVTEAGDDDAQEEIAGQKRRRGRPRSLRVPYLPGSGRRRCRIVCGPNQEVNLHFIGKWFPRANIPADAEYYSVQMLLLFKPWRQWSDLAGGFTTFGEAFRAFQQVANPDCLRIIENMQYFYECSDRAAARREAHGLDDTRRSSTGDLEGSSDEVMLQVPSMPASIDEEDIAAARSSRYAMRERIYGEGAMAVAFEEGIFAHTYADVELQPIARQASTADMVVYHEWGQRIASYTQSTTFAENNGVDVGAVQVVTDDTALPAAADFAPAVADVTPCDPDTPAECLQLNNEQQRAHDIVIQHLRHTLAGNRRPPLLMIIQGEGGTGKTVVLNAIAASFASMEASHLLAKTATTGVAASLFGGQTLHNWAGMGLGDIPRKGSPPTQAKRERNMSAVLYLIVDEFSMMTKKLLASTSDVITHVKHELKLCEENDTFGGISVILVGDLHQFPPVGSLRQALFHTAPHPDPQWQAGLDLYQRFTTVVTLTQQRRVTDPAWMLFLRRLRVGQCTNDDLAMLRSLRVDGSVGGKTRWTEQPWDSAVLVTPRHSARILWNAESLRKHQAVTGHHVYRCQAEDRISRTGAELSMRERFLVAQRKTKHCGRLAEHVELAVGMRAMVLLNISTAAELANGTRGEIVDIVLDVRERLPLPEDPETGHSLLQYPPAVVLFKPDHSSFPEFEGLGHGIIPIVPSIAKFSIPGPSRNVRIARRQLALTPGYAFTDYKAQGQTIHFVVIDLQPTPTGALTPFSAYVAMSRSHGRDHVRILRGFKAEIFTQHPSPYLQREDELIPRDRVIQFFSFTVMTNPSATVAISTALSPRAEATVDVPISSLNPDILAAGSSKQPLTWTIVNNEHAPPSSLPPAVVISRAANQGRRLLPQNPTPSTFTWEQLSTDFAGLAAGQWLVKEDDAYFLTRFHDNNSVVRFQVMNPGRPLPTRPAEPPLEEIEHWTSAENEPFLVNVFTSAPGVLPGGGSRVVLWDPTYGCVWPHPAYIVGFAHNGLVRVRVAVQGDLIRPHAPDLVSQLSSPPLVSDIRLVPIAGVLPHVSQRLVGTRIGEHLADMDGRVWGKVVEVHDEETWTATTRDELTGLRKRHNRATLQRHFVVGDRVKVVAGPFRGVQGVVSRRVLIGGAALSSVGGFGAVEILLEDPNHTRRSDDRIRISAVYGQIRSVDRPLTDPPWRTAYTGYNKMWLLQAQLVRKRVDVEVDSVLEGSLTAQRAARREMTGYIELDRQLCADDLWTTIRVRMDVGARYRAVAVRLLRPVHVWTEDGGPTCKLQEFPGRVIIIGPDVYAQEENVGQYALVVPPESDPVHVTVKMECLPPAVSQKARYPLASLCRSSNEDRRLTTASRWF</sequence>
<keyword evidence="1" id="KW-0547">Nucleotide-binding</keyword>
<dbReference type="InterPro" id="IPR025476">
    <property type="entry name" value="Helitron_helicase-like"/>
</dbReference>
<feature type="domain" description="DUF6570" evidence="5">
    <location>
        <begin position="199"/>
        <end position="343"/>
    </location>
</feature>
<comment type="similarity">
    <text evidence="1">Belongs to the helicase family.</text>
</comment>
<feature type="compositionally biased region" description="Basic residues" evidence="2">
    <location>
        <begin position="1120"/>
        <end position="1129"/>
    </location>
</feature>
<dbReference type="PANTHER" id="PTHR47642">
    <property type="entry name" value="ATP-DEPENDENT DNA HELICASE"/>
    <property type="match status" value="1"/>
</dbReference>
<keyword evidence="1" id="KW-0067">ATP-binding</keyword>
<feature type="region of interest" description="Disordered" evidence="2">
    <location>
        <begin position="1105"/>
        <end position="1131"/>
    </location>
</feature>
<evidence type="ECO:0000313" key="7">
    <source>
        <dbReference type="Proteomes" id="UP000815677"/>
    </source>
</evidence>
<reference evidence="6" key="1">
    <citation type="submission" date="2014-09" db="EMBL/GenBank/DDBJ databases">
        <title>Genome sequence of the luminous mushroom Mycena chlorophos for searching fungal bioluminescence genes.</title>
        <authorList>
            <person name="Tanaka Y."/>
            <person name="Kasuga D."/>
            <person name="Oba Y."/>
            <person name="Hase S."/>
            <person name="Sato K."/>
            <person name="Oba Y."/>
            <person name="Sakakibara Y."/>
        </authorList>
    </citation>
    <scope>NUCLEOTIDE SEQUENCE</scope>
</reference>
<evidence type="ECO:0000256" key="2">
    <source>
        <dbReference type="SAM" id="MobiDB-lite"/>
    </source>
</evidence>
<dbReference type="Gene3D" id="3.40.50.300">
    <property type="entry name" value="P-loop containing nucleotide triphosphate hydrolases"/>
    <property type="match status" value="1"/>
</dbReference>
<protein>
    <recommendedName>
        <fullName evidence="1">ATP-dependent DNA helicase</fullName>
        <ecNumber evidence="1">5.6.2.3</ecNumber>
    </recommendedName>
</protein>
<feature type="region of interest" description="Disordered" evidence="2">
    <location>
        <begin position="377"/>
        <end position="410"/>
    </location>
</feature>
<dbReference type="EC" id="5.6.2.3" evidence="1"/>
<evidence type="ECO:0000256" key="1">
    <source>
        <dbReference type="RuleBase" id="RU363044"/>
    </source>
</evidence>
<evidence type="ECO:0000259" key="4">
    <source>
        <dbReference type="Pfam" id="PF14214"/>
    </source>
</evidence>
<proteinExistence type="inferred from homology"/>
<keyword evidence="1" id="KW-0378">Hydrolase</keyword>
<dbReference type="InterPro" id="IPR046700">
    <property type="entry name" value="DUF6570"/>
</dbReference>
<gene>
    <name evidence="6" type="ORF">MCHLO_01930</name>
</gene>
<evidence type="ECO:0000313" key="6">
    <source>
        <dbReference type="EMBL" id="GAT44292.1"/>
    </source>
</evidence>
<dbReference type="SUPFAM" id="SSF52540">
    <property type="entry name" value="P-loop containing nucleoside triphosphate hydrolases"/>
    <property type="match status" value="2"/>
</dbReference>
<dbReference type="CDD" id="cd18809">
    <property type="entry name" value="SF1_C_RecD"/>
    <property type="match status" value="1"/>
</dbReference>
<feature type="compositionally biased region" description="Basic and acidic residues" evidence="2">
    <location>
        <begin position="393"/>
        <end position="403"/>
    </location>
</feature>
<keyword evidence="1" id="KW-0234">DNA repair</keyword>
<accession>A0ABQ0KZW2</accession>
<name>A0ABQ0KZW2_MYCCL</name>
<dbReference type="Proteomes" id="UP000815677">
    <property type="component" value="Unassembled WGS sequence"/>
</dbReference>
<keyword evidence="1" id="KW-0233">DNA recombination</keyword>
<feature type="domain" description="Helitron helicase-like" evidence="4">
    <location>
        <begin position="538"/>
        <end position="761"/>
    </location>
</feature>
<dbReference type="InterPro" id="IPR051055">
    <property type="entry name" value="PIF1_helicase"/>
</dbReference>
<comment type="cofactor">
    <cofactor evidence="1">
        <name>Mg(2+)</name>
        <dbReference type="ChEBI" id="CHEBI:18420"/>
    </cofactor>
</comment>
<dbReference type="Pfam" id="PF20209">
    <property type="entry name" value="DUF6570"/>
    <property type="match status" value="1"/>
</dbReference>
<comment type="catalytic activity">
    <reaction evidence="1">
        <text>ATP + H2O = ADP + phosphate + H(+)</text>
        <dbReference type="Rhea" id="RHEA:13065"/>
        <dbReference type="ChEBI" id="CHEBI:15377"/>
        <dbReference type="ChEBI" id="CHEBI:15378"/>
        <dbReference type="ChEBI" id="CHEBI:30616"/>
        <dbReference type="ChEBI" id="CHEBI:43474"/>
        <dbReference type="ChEBI" id="CHEBI:456216"/>
        <dbReference type="EC" id="5.6.2.3"/>
    </reaction>
</comment>
<dbReference type="InterPro" id="IPR010285">
    <property type="entry name" value="DNA_helicase_pif1-like_DEAD"/>
</dbReference>
<dbReference type="Pfam" id="PF14214">
    <property type="entry name" value="Helitron_like_N"/>
    <property type="match status" value="1"/>
</dbReference>
<keyword evidence="1" id="KW-0347">Helicase</keyword>
<organism evidence="6 7">
    <name type="scientific">Mycena chlorophos</name>
    <name type="common">Agaric fungus</name>
    <name type="synonym">Agaricus chlorophos</name>
    <dbReference type="NCBI Taxonomy" id="658473"/>
    <lineage>
        <taxon>Eukaryota</taxon>
        <taxon>Fungi</taxon>
        <taxon>Dikarya</taxon>
        <taxon>Basidiomycota</taxon>
        <taxon>Agaricomycotina</taxon>
        <taxon>Agaricomycetes</taxon>
        <taxon>Agaricomycetidae</taxon>
        <taxon>Agaricales</taxon>
        <taxon>Marasmiineae</taxon>
        <taxon>Mycenaceae</taxon>
        <taxon>Mycena</taxon>
    </lineage>
</organism>
<dbReference type="PROSITE" id="PS01108">
    <property type="entry name" value="RIBOSOMAL_L24"/>
    <property type="match status" value="1"/>
</dbReference>
<dbReference type="InterPro" id="IPR005825">
    <property type="entry name" value="Ribosomal_uL24_CS"/>
</dbReference>
<keyword evidence="7" id="KW-1185">Reference proteome</keyword>
<feature type="domain" description="DNA helicase Pif1-like DEAD-box helicase" evidence="3">
    <location>
        <begin position="1388"/>
        <end position="1571"/>
    </location>
</feature>
<evidence type="ECO:0000259" key="3">
    <source>
        <dbReference type="Pfam" id="PF05970"/>
    </source>
</evidence>
<dbReference type="Pfam" id="PF05970">
    <property type="entry name" value="PIF1"/>
    <property type="match status" value="1"/>
</dbReference>
<dbReference type="EMBL" id="DF839651">
    <property type="protein sequence ID" value="GAT44292.1"/>
    <property type="molecule type" value="Genomic_DNA"/>
</dbReference>
<evidence type="ECO:0000259" key="5">
    <source>
        <dbReference type="Pfam" id="PF20209"/>
    </source>
</evidence>